<protein>
    <submittedName>
        <fullName evidence="2">Uncharacterized protein</fullName>
    </submittedName>
</protein>
<proteinExistence type="predicted"/>
<dbReference type="RefSeq" id="WP_072853967.1">
    <property type="nucleotide sequence ID" value="NZ_FRAH01000128.1"/>
</dbReference>
<accession>A0A1M7BE35</accession>
<evidence type="ECO:0000313" key="2">
    <source>
        <dbReference type="EMBL" id="SHL53213.1"/>
    </source>
</evidence>
<dbReference type="OrthoDB" id="1848933at2"/>
<dbReference type="Proteomes" id="UP000183975">
    <property type="component" value="Unassembled WGS sequence"/>
</dbReference>
<feature type="coiled-coil region" evidence="1">
    <location>
        <begin position="1"/>
        <end position="68"/>
    </location>
</feature>
<name>A0A1M7BE35_9FIRM</name>
<dbReference type="EMBL" id="FRAH01000128">
    <property type="protein sequence ID" value="SHL53213.1"/>
    <property type="molecule type" value="Genomic_DNA"/>
</dbReference>
<dbReference type="AlphaFoldDB" id="A0A1M7BE35"/>
<evidence type="ECO:0000313" key="3">
    <source>
        <dbReference type="Proteomes" id="UP000183975"/>
    </source>
</evidence>
<keyword evidence="1" id="KW-0175">Coiled coil</keyword>
<gene>
    <name evidence="2" type="ORF">SAMN02745138_03554</name>
</gene>
<sequence>MILTREEYEQIVRQKAKAESEAAVAKSNAAAAIEQADRDAQRKIREAAEETQEEINKIHQDLSEAESKIKYWQGLNENLLRISKERANADRKLKPKKEHTGYVVVSSTEKEYRYKVNRRDFETVMLWETVLQTPYPIDFTEEQAREETKELIGNDGRGNWLIARLGINMYYGGDYEDLLENSKWNDPQPEEHNIMFKGRLRANYRAGYWEIIFSHTKPLGIVPADMRAH</sequence>
<organism evidence="2 3">
    <name type="scientific">Anaerotignum lactatifermentans DSM 14214</name>
    <dbReference type="NCBI Taxonomy" id="1121323"/>
    <lineage>
        <taxon>Bacteria</taxon>
        <taxon>Bacillati</taxon>
        <taxon>Bacillota</taxon>
        <taxon>Clostridia</taxon>
        <taxon>Lachnospirales</taxon>
        <taxon>Anaerotignaceae</taxon>
        <taxon>Anaerotignum</taxon>
    </lineage>
</organism>
<keyword evidence="3" id="KW-1185">Reference proteome</keyword>
<reference evidence="2 3" key="1">
    <citation type="submission" date="2016-11" db="EMBL/GenBank/DDBJ databases">
        <authorList>
            <person name="Jaros S."/>
            <person name="Januszkiewicz K."/>
            <person name="Wedrychowicz H."/>
        </authorList>
    </citation>
    <scope>NUCLEOTIDE SEQUENCE [LARGE SCALE GENOMIC DNA]</scope>
    <source>
        <strain evidence="2 3">DSM 14214</strain>
    </source>
</reference>
<evidence type="ECO:0000256" key="1">
    <source>
        <dbReference type="SAM" id="Coils"/>
    </source>
</evidence>